<sequence>MMENGQNTASKLGLPPLTPEQQEALQKAKKYAMEQSIKSVLVKQTLAHQQQQLNNLQMASLTMGFGDALSPLQSVAAQRQRALAIMCRVYVGSIYYELGEDTIRQAFAPFGPIKSIDMSWDSVTMKHKGFAFVEYEVPEAAQLALEQMNSVMLGGRNIKVGRPSNIGQAQPIIDQLAEEARAFNRIYVASVHPDLSDEDIKSVFEAFGRIKSCTLARDPTTGKHKSYGFIEYDKAQSSQDAVSSMNLFDLGGQYLRVGKAVTPPMPLLTPTTPGGLPPAAAVAAAAATAKITAQMAWNLSQPENRTEDFLNCLEAVAGAQILGAMTGAPGLSQLGALPQAVMAAQAPGVITGVTPARPALPVLPQVGLVNPVLASPPVITASVAAAAAAAVAAAQEAKKEKEEEEALLDGTGQEMLSEQEHMSISGSSARHMVMQKLLRKQESTVMVLRNMVGPEDIDDDLEGEVTEECGKFGVVNRVIIYQEKQGEEEDAEVIVKIFVEFSSATEMNKAIQALNNRWFGGRKVIAEVYDQERFDNSDLSA</sequence>
<dbReference type="InterPro" id="IPR051974">
    <property type="entry name" value="PUF60_regulator"/>
</dbReference>
<dbReference type="CDD" id="cd12371">
    <property type="entry name" value="RRM2_PUF60"/>
    <property type="match status" value="1"/>
</dbReference>
<dbReference type="Proteomes" id="UP000694580">
    <property type="component" value="Chromosome 4"/>
</dbReference>
<evidence type="ECO:0000259" key="16">
    <source>
        <dbReference type="PROSITE" id="PS50102"/>
    </source>
</evidence>
<evidence type="ECO:0000256" key="11">
    <source>
        <dbReference type="ARBA" id="ARBA00023187"/>
    </source>
</evidence>
<dbReference type="RefSeq" id="XP_028833742.1">
    <property type="nucleotide sequence ID" value="XM_028977909.1"/>
</dbReference>
<evidence type="ECO:0000256" key="5">
    <source>
        <dbReference type="ARBA" id="ARBA00022703"/>
    </source>
</evidence>
<keyword evidence="11" id="KW-0508">mRNA splicing</keyword>
<dbReference type="GO" id="GO:0006376">
    <property type="term" value="P:mRNA splice site recognition"/>
    <property type="evidence" value="ECO:0007669"/>
    <property type="project" value="TreeGrafter"/>
</dbReference>
<dbReference type="InterPro" id="IPR034211">
    <property type="entry name" value="PUF60_RRM2"/>
</dbReference>
<feature type="domain" description="RRM" evidence="16">
    <location>
        <begin position="87"/>
        <end position="165"/>
    </location>
</feature>
<dbReference type="GO" id="GO:0003723">
    <property type="term" value="F:RNA binding"/>
    <property type="evidence" value="ECO:0007669"/>
    <property type="project" value="UniProtKB-UniRule"/>
</dbReference>
<dbReference type="FunFam" id="3.30.70.330:FF:000152">
    <property type="entry name" value="poly(U)-binding-splicing factor PUF60 isoform X1"/>
    <property type="match status" value="1"/>
</dbReference>
<evidence type="ECO:0000256" key="4">
    <source>
        <dbReference type="ARBA" id="ARBA00022664"/>
    </source>
</evidence>
<dbReference type="CDD" id="cd12370">
    <property type="entry name" value="RRM1_PUF60"/>
    <property type="match status" value="1"/>
</dbReference>
<dbReference type="SMART" id="SM00360">
    <property type="entry name" value="RRM"/>
    <property type="match status" value="3"/>
</dbReference>
<dbReference type="PANTHER" id="PTHR47330:SF1">
    <property type="entry name" value="POLY(U)-BINDING-SPLICING FACTOR PUF60"/>
    <property type="match status" value="1"/>
</dbReference>
<feature type="domain" description="RRM" evidence="16">
    <location>
        <begin position="444"/>
        <end position="531"/>
    </location>
</feature>
<keyword evidence="15" id="KW-0175">Coiled coil</keyword>
<keyword evidence="6" id="KW-0677">Repeat</keyword>
<evidence type="ECO:0000256" key="15">
    <source>
        <dbReference type="SAM" id="Coils"/>
    </source>
</evidence>
<dbReference type="GO" id="GO:0000380">
    <property type="term" value="P:alternative mRNA splicing, via spliceosome"/>
    <property type="evidence" value="ECO:0007669"/>
    <property type="project" value="TreeGrafter"/>
</dbReference>
<comment type="similarity">
    <text evidence="2">Belongs to the RRM half pint family.</text>
</comment>
<dbReference type="PANTHER" id="PTHR47330">
    <property type="entry name" value="POLY(U)-BINDING-SPLICING FACTOR PUF60-B-RELATED"/>
    <property type="match status" value="1"/>
</dbReference>
<dbReference type="Gene3D" id="3.30.70.330">
    <property type="match status" value="3"/>
</dbReference>
<keyword evidence="8" id="KW-0805">Transcription regulation</keyword>
<evidence type="ECO:0000256" key="12">
    <source>
        <dbReference type="ARBA" id="ARBA00023242"/>
    </source>
</evidence>
<dbReference type="SUPFAM" id="SSF54928">
    <property type="entry name" value="RNA-binding domain, RBD"/>
    <property type="match status" value="2"/>
</dbReference>
<proteinExistence type="inferred from homology"/>
<feature type="coiled-coil region" evidence="15">
    <location>
        <begin position="384"/>
        <end position="414"/>
    </location>
</feature>
<evidence type="ECO:0000313" key="17">
    <source>
        <dbReference type="Ensembl" id="ENSDCDP00010007982.1"/>
    </source>
</evidence>
<dbReference type="SMART" id="SM00361">
    <property type="entry name" value="RRM_1"/>
    <property type="match status" value="2"/>
</dbReference>
<keyword evidence="18" id="KW-1185">Reference proteome</keyword>
<comment type="subcellular location">
    <subcellularLocation>
        <location evidence="1">Nucleus</location>
    </subcellularLocation>
</comment>
<dbReference type="Pfam" id="PF00076">
    <property type="entry name" value="RRM_1"/>
    <property type="match status" value="3"/>
</dbReference>
<evidence type="ECO:0000256" key="9">
    <source>
        <dbReference type="ARBA" id="ARBA00023125"/>
    </source>
</evidence>
<dbReference type="GO" id="GO:0071011">
    <property type="term" value="C:precatalytic spliceosome"/>
    <property type="evidence" value="ECO:0007669"/>
    <property type="project" value="TreeGrafter"/>
</dbReference>
<dbReference type="InterPro" id="IPR035979">
    <property type="entry name" value="RBD_domain_sf"/>
</dbReference>
<keyword evidence="4" id="KW-0507">mRNA processing</keyword>
<evidence type="ECO:0000313" key="18">
    <source>
        <dbReference type="Proteomes" id="UP000694580"/>
    </source>
</evidence>
<dbReference type="InterPro" id="IPR003954">
    <property type="entry name" value="RRM_euk-type"/>
</dbReference>
<dbReference type="RefSeq" id="XP_028833743.1">
    <property type="nucleotide sequence ID" value="XM_028977910.1"/>
</dbReference>
<evidence type="ECO:0000256" key="3">
    <source>
        <dbReference type="ARBA" id="ARBA00022491"/>
    </source>
</evidence>
<keyword evidence="7 14" id="KW-0694">RNA-binding</keyword>
<dbReference type="InterPro" id="IPR012677">
    <property type="entry name" value="Nucleotide-bd_a/b_plait_sf"/>
</dbReference>
<dbReference type="InterPro" id="IPR034209">
    <property type="entry name" value="PUF60_RRM1"/>
</dbReference>
<dbReference type="FunFam" id="3.30.70.330:FF:000133">
    <property type="entry name" value="poly(U)-binding-splicing factor PUF60 isoform X1"/>
    <property type="match status" value="1"/>
</dbReference>
<accession>A0AAY4AGG3</accession>
<dbReference type="AlphaFoldDB" id="A0AAY4AGG3"/>
<evidence type="ECO:0000256" key="6">
    <source>
        <dbReference type="ARBA" id="ARBA00022737"/>
    </source>
</evidence>
<evidence type="ECO:0000256" key="2">
    <source>
        <dbReference type="ARBA" id="ARBA00005987"/>
    </source>
</evidence>
<keyword evidence="3" id="KW-0678">Repressor</keyword>
<dbReference type="InterPro" id="IPR034212">
    <property type="entry name" value="PUF60_RRM3"/>
</dbReference>
<reference evidence="17" key="2">
    <citation type="submission" date="2025-08" db="UniProtKB">
        <authorList>
            <consortium name="Ensembl"/>
        </authorList>
    </citation>
    <scope>IDENTIFICATION</scope>
</reference>
<evidence type="ECO:0000256" key="14">
    <source>
        <dbReference type="PROSITE-ProRule" id="PRU00176"/>
    </source>
</evidence>
<name>A0AAY4AGG3_9TELE</name>
<evidence type="ECO:0000256" key="1">
    <source>
        <dbReference type="ARBA" id="ARBA00004123"/>
    </source>
</evidence>
<dbReference type="InterPro" id="IPR006532">
    <property type="entry name" value="PUF60-like"/>
</dbReference>
<dbReference type="GeneID" id="114788942"/>
<evidence type="ECO:0000256" key="10">
    <source>
        <dbReference type="ARBA" id="ARBA00023163"/>
    </source>
</evidence>
<dbReference type="FunFam" id="3.30.70.330:FF:000136">
    <property type="entry name" value="poly(U)-binding-splicing factor PUF60 isoform X1"/>
    <property type="match status" value="1"/>
</dbReference>
<dbReference type="GeneTree" id="ENSGT00940000155594"/>
<evidence type="ECO:0000256" key="7">
    <source>
        <dbReference type="ARBA" id="ARBA00022884"/>
    </source>
</evidence>
<dbReference type="GO" id="GO:0071013">
    <property type="term" value="C:catalytic step 2 spliceosome"/>
    <property type="evidence" value="ECO:0007669"/>
    <property type="project" value="TreeGrafter"/>
</dbReference>
<reference evidence="17" key="3">
    <citation type="submission" date="2025-09" db="UniProtKB">
        <authorList>
            <consortium name="Ensembl"/>
        </authorList>
    </citation>
    <scope>IDENTIFICATION</scope>
</reference>
<dbReference type="RefSeq" id="XP_028833746.1">
    <property type="nucleotide sequence ID" value="XM_028977913.1"/>
</dbReference>
<dbReference type="PROSITE" id="PS50102">
    <property type="entry name" value="RRM"/>
    <property type="match status" value="3"/>
</dbReference>
<evidence type="ECO:0000256" key="13">
    <source>
        <dbReference type="ARBA" id="ARBA00023274"/>
    </source>
</evidence>
<organism evidence="17 18">
    <name type="scientific">Denticeps clupeoides</name>
    <name type="common">denticle herring</name>
    <dbReference type="NCBI Taxonomy" id="299321"/>
    <lineage>
        <taxon>Eukaryota</taxon>
        <taxon>Metazoa</taxon>
        <taxon>Chordata</taxon>
        <taxon>Craniata</taxon>
        <taxon>Vertebrata</taxon>
        <taxon>Euteleostomi</taxon>
        <taxon>Actinopterygii</taxon>
        <taxon>Neopterygii</taxon>
        <taxon>Teleostei</taxon>
        <taxon>Clupei</taxon>
        <taxon>Clupeiformes</taxon>
        <taxon>Denticipitoidei</taxon>
        <taxon>Denticipitidae</taxon>
        <taxon>Denticeps</taxon>
    </lineage>
</organism>
<protein>
    <recommendedName>
        <fullName evidence="16">RRM domain-containing protein</fullName>
    </recommendedName>
</protein>
<dbReference type="GO" id="GO:0000381">
    <property type="term" value="P:regulation of alternative mRNA splicing, via spliceosome"/>
    <property type="evidence" value="ECO:0007669"/>
    <property type="project" value="InterPro"/>
</dbReference>
<feature type="domain" description="RRM" evidence="16">
    <location>
        <begin position="184"/>
        <end position="262"/>
    </location>
</feature>
<dbReference type="NCBIfam" id="TIGR01645">
    <property type="entry name" value="half-pint"/>
    <property type="match status" value="1"/>
</dbReference>
<keyword evidence="10" id="KW-0804">Transcription</keyword>
<dbReference type="GO" id="GO:0003677">
    <property type="term" value="F:DNA binding"/>
    <property type="evidence" value="ECO:0007669"/>
    <property type="project" value="UniProtKB-KW"/>
</dbReference>
<dbReference type="Ensembl" id="ENSDCDT00010008370.1">
    <property type="protein sequence ID" value="ENSDCDP00010007982.1"/>
    <property type="gene ID" value="ENSDCDG00010003548.1"/>
</dbReference>
<keyword evidence="13" id="KW-0687">Ribonucleoprotein</keyword>
<keyword evidence="12" id="KW-0539">Nucleus</keyword>
<evidence type="ECO:0000256" key="8">
    <source>
        <dbReference type="ARBA" id="ARBA00023015"/>
    </source>
</evidence>
<dbReference type="CDD" id="cd12648">
    <property type="entry name" value="RRM3_UHM_PUF60"/>
    <property type="match status" value="1"/>
</dbReference>
<reference evidence="17 18" key="1">
    <citation type="submission" date="2020-06" db="EMBL/GenBank/DDBJ databases">
        <authorList>
            <consortium name="Wellcome Sanger Institute Data Sharing"/>
        </authorList>
    </citation>
    <scope>NUCLEOTIDE SEQUENCE [LARGE SCALE GENOMIC DNA]</scope>
</reference>
<dbReference type="GO" id="GO:0006915">
    <property type="term" value="P:apoptotic process"/>
    <property type="evidence" value="ECO:0007669"/>
    <property type="project" value="UniProtKB-KW"/>
</dbReference>
<dbReference type="InterPro" id="IPR000504">
    <property type="entry name" value="RRM_dom"/>
</dbReference>
<keyword evidence="5" id="KW-0053">Apoptosis</keyword>
<dbReference type="RefSeq" id="XP_028833745.1">
    <property type="nucleotide sequence ID" value="XM_028977912.1"/>
</dbReference>
<dbReference type="RefSeq" id="XP_028833744.1">
    <property type="nucleotide sequence ID" value="XM_028977911.1"/>
</dbReference>
<keyword evidence="9" id="KW-0238">DNA-binding</keyword>
<gene>
    <name evidence="17" type="primary">puf60a</name>
</gene>